<keyword evidence="6" id="KW-0503">Monooxygenase</keyword>
<keyword evidence="5" id="KW-0408">Iron</keyword>
<dbReference type="Pfam" id="PF00067">
    <property type="entry name" value="p450"/>
    <property type="match status" value="2"/>
</dbReference>
<evidence type="ECO:0000256" key="1">
    <source>
        <dbReference type="ARBA" id="ARBA00001971"/>
    </source>
</evidence>
<gene>
    <name evidence="7" type="ORF">Aory04_000842900</name>
</gene>
<accession>A0AAN4YLG2</accession>
<dbReference type="PANTHER" id="PTHR24305">
    <property type="entry name" value="CYTOCHROME P450"/>
    <property type="match status" value="1"/>
</dbReference>
<dbReference type="GO" id="GO:0004497">
    <property type="term" value="F:monooxygenase activity"/>
    <property type="evidence" value="ECO:0007669"/>
    <property type="project" value="UniProtKB-KW"/>
</dbReference>
<dbReference type="InterPro" id="IPR050121">
    <property type="entry name" value="Cytochrome_P450_monoxygenase"/>
</dbReference>
<evidence type="ECO:0000256" key="3">
    <source>
        <dbReference type="ARBA" id="ARBA00022723"/>
    </source>
</evidence>
<dbReference type="SUPFAM" id="SSF48264">
    <property type="entry name" value="Cytochrome P450"/>
    <property type="match status" value="1"/>
</dbReference>
<dbReference type="Proteomes" id="UP001165205">
    <property type="component" value="Unassembled WGS sequence"/>
</dbReference>
<evidence type="ECO:0000256" key="2">
    <source>
        <dbReference type="ARBA" id="ARBA00010617"/>
    </source>
</evidence>
<sequence>MIYLIGPTELSIADPQAVKALYSGQAKVTKGPCFDVMGDLSFGKSFNMLAGGQDTYFSTQLHADMKSIGLFSHLTWLFPFFKRIPILNKDYLKFWDWVGGRVEERIKTNICSDTTAATLTNLFFHLAADHTWQAKLQEELDALPELTQEKVTGVELLDALINETLRLHPAVPSGTQRLTPPEGLQIGDKYIPGDVMVCIPTHTLFRGPYSCVGKQLALMELRRVTAEILTRYDVEFAQGQTTEDFLDGKRDTFTLVTAPLKLVFRER</sequence>
<evidence type="ECO:0000256" key="6">
    <source>
        <dbReference type="ARBA" id="ARBA00023033"/>
    </source>
</evidence>
<keyword evidence="4" id="KW-0560">Oxidoreductase</keyword>
<evidence type="ECO:0000256" key="5">
    <source>
        <dbReference type="ARBA" id="ARBA00023004"/>
    </source>
</evidence>
<dbReference type="AlphaFoldDB" id="A0AAN4YLG2"/>
<evidence type="ECO:0000313" key="7">
    <source>
        <dbReference type="EMBL" id="GMG32772.1"/>
    </source>
</evidence>
<dbReference type="GO" id="GO:0016705">
    <property type="term" value="F:oxidoreductase activity, acting on paired donors, with incorporation or reduction of molecular oxygen"/>
    <property type="evidence" value="ECO:0007669"/>
    <property type="project" value="InterPro"/>
</dbReference>
<comment type="similarity">
    <text evidence="2">Belongs to the cytochrome P450 family.</text>
</comment>
<comment type="cofactor">
    <cofactor evidence="1">
        <name>heme</name>
        <dbReference type="ChEBI" id="CHEBI:30413"/>
    </cofactor>
</comment>
<evidence type="ECO:0000313" key="8">
    <source>
        <dbReference type="Proteomes" id="UP001165205"/>
    </source>
</evidence>
<dbReference type="InterPro" id="IPR001128">
    <property type="entry name" value="Cyt_P450"/>
</dbReference>
<keyword evidence="3" id="KW-0479">Metal-binding</keyword>
<dbReference type="PRINTS" id="PR00385">
    <property type="entry name" value="P450"/>
</dbReference>
<comment type="caution">
    <text evidence="7">The sequence shown here is derived from an EMBL/GenBank/DDBJ whole genome shotgun (WGS) entry which is preliminary data.</text>
</comment>
<dbReference type="PANTHER" id="PTHR24305:SF187">
    <property type="entry name" value="P450, PUTATIVE (EUROFUNG)-RELATED"/>
    <property type="match status" value="1"/>
</dbReference>
<dbReference type="GO" id="GO:0005506">
    <property type="term" value="F:iron ion binding"/>
    <property type="evidence" value="ECO:0007669"/>
    <property type="project" value="InterPro"/>
</dbReference>
<evidence type="ECO:0000256" key="4">
    <source>
        <dbReference type="ARBA" id="ARBA00023002"/>
    </source>
</evidence>
<proteinExistence type="inferred from homology"/>
<dbReference type="Gene3D" id="1.10.630.10">
    <property type="entry name" value="Cytochrome P450"/>
    <property type="match status" value="2"/>
</dbReference>
<name>A0AAN4YLG2_ASPOZ</name>
<dbReference type="GO" id="GO:0020037">
    <property type="term" value="F:heme binding"/>
    <property type="evidence" value="ECO:0007669"/>
    <property type="project" value="InterPro"/>
</dbReference>
<dbReference type="EMBL" id="BSYA01000106">
    <property type="protein sequence ID" value="GMG32772.1"/>
    <property type="molecule type" value="Genomic_DNA"/>
</dbReference>
<organism evidence="7 8">
    <name type="scientific">Aspergillus oryzae</name>
    <name type="common">Yellow koji mold</name>
    <dbReference type="NCBI Taxonomy" id="5062"/>
    <lineage>
        <taxon>Eukaryota</taxon>
        <taxon>Fungi</taxon>
        <taxon>Dikarya</taxon>
        <taxon>Ascomycota</taxon>
        <taxon>Pezizomycotina</taxon>
        <taxon>Eurotiomycetes</taxon>
        <taxon>Eurotiomycetidae</taxon>
        <taxon>Eurotiales</taxon>
        <taxon>Aspergillaceae</taxon>
        <taxon>Aspergillus</taxon>
        <taxon>Aspergillus subgen. Circumdati</taxon>
    </lineage>
</organism>
<reference evidence="7" key="1">
    <citation type="submission" date="2023-04" db="EMBL/GenBank/DDBJ databases">
        <title>Aspergillus oryzae NBRC 4228.</title>
        <authorList>
            <person name="Ichikawa N."/>
            <person name="Sato H."/>
            <person name="Tonouchi N."/>
        </authorList>
    </citation>
    <scope>NUCLEOTIDE SEQUENCE</scope>
    <source>
        <strain evidence="7">NBRC 4228</strain>
    </source>
</reference>
<protein>
    <submittedName>
        <fullName evidence="7">Unnamed protein product</fullName>
    </submittedName>
</protein>
<dbReference type="InterPro" id="IPR036396">
    <property type="entry name" value="Cyt_P450_sf"/>
</dbReference>